<dbReference type="SUPFAM" id="SSF57889">
    <property type="entry name" value="Cysteine-rich domain"/>
    <property type="match status" value="1"/>
</dbReference>
<dbReference type="GO" id="GO:0008270">
    <property type="term" value="F:zinc ion binding"/>
    <property type="evidence" value="ECO:0007669"/>
    <property type="project" value="UniProtKB-KW"/>
</dbReference>
<gene>
    <name evidence="11" type="primary">Arhgap29</name>
    <name evidence="11" type="ORF">ORISOL_R15986</name>
</gene>
<keyword evidence="12" id="KW-1185">Reference proteome</keyword>
<dbReference type="InterPro" id="IPR051025">
    <property type="entry name" value="RhoGAP"/>
</dbReference>
<dbReference type="FunFam" id="1.10.555.10:FF:000016">
    <property type="entry name" value="Rho GTPase activating protein 29"/>
    <property type="match status" value="1"/>
</dbReference>
<dbReference type="InterPro" id="IPR008936">
    <property type="entry name" value="Rho_GTPase_activation_prot"/>
</dbReference>
<dbReference type="PROSITE" id="PS00479">
    <property type="entry name" value="ZF_DAG_PE_1"/>
    <property type="match status" value="1"/>
</dbReference>
<accession>A0A7K6DN12</accession>
<feature type="region of interest" description="Disordered" evidence="8">
    <location>
        <begin position="1"/>
        <end position="27"/>
    </location>
</feature>
<feature type="region of interest" description="Disordered" evidence="8">
    <location>
        <begin position="587"/>
        <end position="690"/>
    </location>
</feature>
<dbReference type="PANTHER" id="PTHR15228">
    <property type="entry name" value="SPERMATHECAL PHYSIOLOGY VARIANT"/>
    <property type="match status" value="1"/>
</dbReference>
<dbReference type="OrthoDB" id="79452at2759"/>
<dbReference type="PANTHER" id="PTHR15228:SF7">
    <property type="entry name" value="RHO GTPASE-ACTIVATING PROTEIN 29"/>
    <property type="match status" value="1"/>
</dbReference>
<dbReference type="Pfam" id="PF00130">
    <property type="entry name" value="C1_1"/>
    <property type="match status" value="1"/>
</dbReference>
<name>A0A7K6DN12_9PASS</name>
<feature type="compositionally biased region" description="Basic and acidic residues" evidence="8">
    <location>
        <begin position="678"/>
        <end position="690"/>
    </location>
</feature>
<dbReference type="PROSITE" id="PS50238">
    <property type="entry name" value="RHOGAP"/>
    <property type="match status" value="1"/>
</dbReference>
<dbReference type="EMBL" id="VZRL01006024">
    <property type="protein sequence ID" value="NWV28294.1"/>
    <property type="molecule type" value="Genomic_DNA"/>
</dbReference>
<dbReference type="SMART" id="SM00324">
    <property type="entry name" value="RhoGAP"/>
    <property type="match status" value="1"/>
</dbReference>
<evidence type="ECO:0000259" key="10">
    <source>
        <dbReference type="PROSITE" id="PS50238"/>
    </source>
</evidence>
<dbReference type="InterPro" id="IPR046349">
    <property type="entry name" value="C1-like_sf"/>
</dbReference>
<evidence type="ECO:0000256" key="6">
    <source>
        <dbReference type="ARBA" id="ARBA00040783"/>
    </source>
</evidence>
<dbReference type="Proteomes" id="UP000571324">
    <property type="component" value="Unassembled WGS sequence"/>
</dbReference>
<dbReference type="Pfam" id="PF00620">
    <property type="entry name" value="RhoGAP"/>
    <property type="match status" value="1"/>
</dbReference>
<evidence type="ECO:0000256" key="5">
    <source>
        <dbReference type="ARBA" id="ARBA00023054"/>
    </source>
</evidence>
<dbReference type="InterPro" id="IPR002219">
    <property type="entry name" value="PKC_DAG/PE"/>
</dbReference>
<dbReference type="GO" id="GO:0051056">
    <property type="term" value="P:regulation of small GTPase mediated signal transduction"/>
    <property type="evidence" value="ECO:0007669"/>
    <property type="project" value="UniProtKB-ARBA"/>
</dbReference>
<feature type="compositionally biased region" description="Polar residues" evidence="8">
    <location>
        <begin position="1"/>
        <end position="12"/>
    </location>
</feature>
<evidence type="ECO:0000256" key="2">
    <source>
        <dbReference type="ARBA" id="ARBA00022723"/>
    </source>
</evidence>
<keyword evidence="4" id="KW-0862">Zinc</keyword>
<dbReference type="InterPro" id="IPR000198">
    <property type="entry name" value="RhoGAP_dom"/>
</dbReference>
<feature type="region of interest" description="Disordered" evidence="8">
    <location>
        <begin position="352"/>
        <end position="377"/>
    </location>
</feature>
<comment type="caution">
    <text evidence="11">The sequence shown here is derived from an EMBL/GenBank/DDBJ whole genome shotgun (WGS) entry which is preliminary data.</text>
</comment>
<evidence type="ECO:0000256" key="4">
    <source>
        <dbReference type="ARBA" id="ARBA00022833"/>
    </source>
</evidence>
<organism evidence="11 12">
    <name type="scientific">Origma solitaria</name>
    <dbReference type="NCBI Taxonomy" id="720586"/>
    <lineage>
        <taxon>Eukaryota</taxon>
        <taxon>Metazoa</taxon>
        <taxon>Chordata</taxon>
        <taxon>Craniata</taxon>
        <taxon>Vertebrata</taxon>
        <taxon>Euteleostomi</taxon>
        <taxon>Archelosauria</taxon>
        <taxon>Archosauria</taxon>
        <taxon>Dinosauria</taxon>
        <taxon>Saurischia</taxon>
        <taxon>Theropoda</taxon>
        <taxon>Coelurosauria</taxon>
        <taxon>Aves</taxon>
        <taxon>Neognathae</taxon>
        <taxon>Neoaves</taxon>
        <taxon>Telluraves</taxon>
        <taxon>Australaves</taxon>
        <taxon>Passeriformes</taxon>
        <taxon>Meliphagoidea</taxon>
        <taxon>Acanthizidae</taxon>
        <taxon>Origma</taxon>
    </lineage>
</organism>
<dbReference type="AlphaFoldDB" id="A0A7K6DN12"/>
<reference evidence="11 12" key="1">
    <citation type="submission" date="2019-09" db="EMBL/GenBank/DDBJ databases">
        <title>Bird 10,000 Genomes (B10K) Project - Family phase.</title>
        <authorList>
            <person name="Zhang G."/>
        </authorList>
    </citation>
    <scope>NUCLEOTIDE SEQUENCE [LARGE SCALE GENOMIC DNA]</scope>
    <source>
        <strain evidence="11">B10K-DU-029-52</strain>
    </source>
</reference>
<evidence type="ECO:0000313" key="11">
    <source>
        <dbReference type="EMBL" id="NWV28294.1"/>
    </source>
</evidence>
<protein>
    <recommendedName>
        <fullName evidence="6">Rho GTPase-activating protein 29</fullName>
    </recommendedName>
    <alternativeName>
        <fullName evidence="7">Rho-type GTPase-activating protein 29</fullName>
    </alternativeName>
</protein>
<feature type="compositionally biased region" description="Polar residues" evidence="8">
    <location>
        <begin position="622"/>
        <end position="634"/>
    </location>
</feature>
<dbReference type="GO" id="GO:0005829">
    <property type="term" value="C:cytosol"/>
    <property type="evidence" value="ECO:0007669"/>
    <property type="project" value="UniProtKB-ARBA"/>
</dbReference>
<feature type="domain" description="Phorbol-ester/DAG-type" evidence="9">
    <location>
        <begin position="27"/>
        <end position="72"/>
    </location>
</feature>
<sequence length="690" mass="75806">GLNDLTSETANSPGPFRNANMSKAAQTHKLRKLRAPSKCRECDSLVVFHGAECEECSLACHKKCLETLAIQCGHKKLHGRLHLFGVEFAQAAKNVPDGIPFIIKKCTSEIESRALNVKGIYRVNGAKSRVEKLCQAFENGKDLVELSELYAHDISNVLKLYLRQLPEPLILFRLYNEFIGLAKESQSPNEELDAKQASPKAKTRQSLCIELNRIIIKIKDLLKQLPVPNYNTLQYLIGHLHRVTEQSDENKMSASNLGIIFGPTLIRPRQTDATVSLSSLVDYPCQARVVELLITYYEKIFDVSLKPLLSASHAEETAVTVRAALSADEREPQQQRKSFVAVKEGIQIAPSDSRASETATHFLESKNSKNAKEEADPSVTDSVTSICMFLGDAVSPASEKDNDPFISLGEDPCKINLHPVKPNRQIAKVPLRAPRTKPASRPVSLPVDRLLPPCVLNERNSRNAGAVSSEKLGRSPTIEEVSEVKALPAVDTCFRLPCYDTQMLRKAWDKQYKQYDITARTAMIVTNVPQENRALESGTAGALSSSCNLGSNSANAILPNKPYSVVGSGRTATEENGPDVNPLAAFRAPRTLQPPPGTFYKPPSNKSKESGDGSSAKVCAPTSATSSVLHQDNTVKLARSSALPSGEAEQNTNEQKASSEDTHPSDLKPAYHRLRPKRIQELEHREAHFV</sequence>
<proteinExistence type="predicted"/>
<keyword evidence="3" id="KW-0863">Zinc-finger</keyword>
<dbReference type="Gene3D" id="1.10.555.10">
    <property type="entry name" value="Rho GTPase activation protein"/>
    <property type="match status" value="1"/>
</dbReference>
<evidence type="ECO:0000256" key="1">
    <source>
        <dbReference type="ARBA" id="ARBA00022468"/>
    </source>
</evidence>
<keyword evidence="5" id="KW-0175">Coiled coil</keyword>
<dbReference type="SMART" id="SM00109">
    <property type="entry name" value="C1"/>
    <property type="match status" value="1"/>
</dbReference>
<feature type="compositionally biased region" description="Basic and acidic residues" evidence="8">
    <location>
        <begin position="657"/>
        <end position="666"/>
    </location>
</feature>
<evidence type="ECO:0000256" key="8">
    <source>
        <dbReference type="SAM" id="MobiDB-lite"/>
    </source>
</evidence>
<keyword evidence="1" id="KW-0343">GTPase activation</keyword>
<evidence type="ECO:0000256" key="3">
    <source>
        <dbReference type="ARBA" id="ARBA00022771"/>
    </source>
</evidence>
<dbReference type="SUPFAM" id="SSF48350">
    <property type="entry name" value="GTPase activation domain, GAP"/>
    <property type="match status" value="1"/>
</dbReference>
<dbReference type="CDD" id="cd04409">
    <property type="entry name" value="RhoGAP_PARG1"/>
    <property type="match status" value="1"/>
</dbReference>
<dbReference type="CDD" id="cd20816">
    <property type="entry name" value="C1_GMIP-like"/>
    <property type="match status" value="1"/>
</dbReference>
<evidence type="ECO:0000256" key="7">
    <source>
        <dbReference type="ARBA" id="ARBA00042921"/>
    </source>
</evidence>
<dbReference type="PROSITE" id="PS50081">
    <property type="entry name" value="ZF_DAG_PE_2"/>
    <property type="match status" value="1"/>
</dbReference>
<evidence type="ECO:0000259" key="9">
    <source>
        <dbReference type="PROSITE" id="PS50081"/>
    </source>
</evidence>
<feature type="domain" description="Rho-GAP" evidence="10">
    <location>
        <begin position="86"/>
        <end position="301"/>
    </location>
</feature>
<keyword evidence="2" id="KW-0479">Metal-binding</keyword>
<dbReference type="GO" id="GO:0007165">
    <property type="term" value="P:signal transduction"/>
    <property type="evidence" value="ECO:0007669"/>
    <property type="project" value="InterPro"/>
</dbReference>
<feature type="compositionally biased region" description="Basic and acidic residues" evidence="8">
    <location>
        <begin position="363"/>
        <end position="375"/>
    </location>
</feature>
<feature type="non-terminal residue" evidence="11">
    <location>
        <position position="1"/>
    </location>
</feature>
<evidence type="ECO:0000313" key="12">
    <source>
        <dbReference type="Proteomes" id="UP000571324"/>
    </source>
</evidence>
<dbReference type="GO" id="GO:0005096">
    <property type="term" value="F:GTPase activator activity"/>
    <property type="evidence" value="ECO:0007669"/>
    <property type="project" value="UniProtKB-KW"/>
</dbReference>
<feature type="non-terminal residue" evidence="11">
    <location>
        <position position="690"/>
    </location>
</feature>